<evidence type="ECO:0000313" key="5">
    <source>
        <dbReference type="Proteomes" id="UP000593802"/>
    </source>
</evidence>
<dbReference type="Gene3D" id="3.30.1330.200">
    <property type="match status" value="1"/>
</dbReference>
<dbReference type="InterPro" id="IPR011324">
    <property type="entry name" value="Cytotoxic_necrot_fac-like_cat"/>
</dbReference>
<keyword evidence="2 3" id="KW-0378">Hydrolase</keyword>
<dbReference type="KEGG" id="eff:skT53_02700"/>
<dbReference type="InterPro" id="IPR005659">
    <property type="entry name" value="Chemorcpt_Glu_NH3ase_CheD"/>
</dbReference>
<evidence type="ECO:0000256" key="2">
    <source>
        <dbReference type="ARBA" id="ARBA00022801"/>
    </source>
</evidence>
<protein>
    <recommendedName>
        <fullName evidence="3">Probable chemoreceptor glutamine deamidase CheD</fullName>
        <ecNumber evidence="3">3.5.1.44</ecNumber>
    </recommendedName>
</protein>
<organism evidence="4 5">
    <name type="scientific">Effusibacillus dendaii</name>
    <dbReference type="NCBI Taxonomy" id="2743772"/>
    <lineage>
        <taxon>Bacteria</taxon>
        <taxon>Bacillati</taxon>
        <taxon>Bacillota</taxon>
        <taxon>Bacilli</taxon>
        <taxon>Bacillales</taxon>
        <taxon>Alicyclobacillaceae</taxon>
        <taxon>Effusibacillus</taxon>
    </lineage>
</organism>
<dbReference type="Pfam" id="PF03975">
    <property type="entry name" value="CheD"/>
    <property type="match status" value="1"/>
</dbReference>
<proteinExistence type="inferred from homology"/>
<dbReference type="HAMAP" id="MF_01440">
    <property type="entry name" value="CheD"/>
    <property type="match status" value="1"/>
</dbReference>
<dbReference type="EC" id="3.5.1.44" evidence="3"/>
<reference evidence="4 5" key="1">
    <citation type="submission" date="2020-08" db="EMBL/GenBank/DDBJ databases">
        <title>Complete Genome Sequence of Effusibacillus dendaii Strain skT53, Isolated from Farmland soil.</title>
        <authorList>
            <person name="Konishi T."/>
            <person name="Kawasaki H."/>
        </authorList>
    </citation>
    <scope>NUCLEOTIDE SEQUENCE [LARGE SCALE GENOMIC DNA]</scope>
    <source>
        <strain evidence="5">skT53</strain>
    </source>
</reference>
<accession>A0A7I8D5C9</accession>
<dbReference type="GO" id="GO:0050568">
    <property type="term" value="F:protein-glutamine glutaminase activity"/>
    <property type="evidence" value="ECO:0007669"/>
    <property type="project" value="UniProtKB-UniRule"/>
</dbReference>
<dbReference type="PANTHER" id="PTHR35147:SF1">
    <property type="entry name" value="CHEMORECEPTOR GLUTAMINE DEAMIDASE CHED-RELATED"/>
    <property type="match status" value="1"/>
</dbReference>
<keyword evidence="4" id="KW-0675">Receptor</keyword>
<comment type="catalytic activity">
    <reaction evidence="3">
        <text>L-glutaminyl-[protein] + H2O = L-glutamyl-[protein] + NH4(+)</text>
        <dbReference type="Rhea" id="RHEA:16441"/>
        <dbReference type="Rhea" id="RHEA-COMP:10207"/>
        <dbReference type="Rhea" id="RHEA-COMP:10208"/>
        <dbReference type="ChEBI" id="CHEBI:15377"/>
        <dbReference type="ChEBI" id="CHEBI:28938"/>
        <dbReference type="ChEBI" id="CHEBI:29973"/>
        <dbReference type="ChEBI" id="CHEBI:30011"/>
        <dbReference type="EC" id="3.5.1.44"/>
    </reaction>
</comment>
<dbReference type="RefSeq" id="WP_318978580.1">
    <property type="nucleotide sequence ID" value="NZ_AP023366.1"/>
</dbReference>
<dbReference type="SUPFAM" id="SSF64438">
    <property type="entry name" value="CNF1/YfiH-like putative cysteine hydrolases"/>
    <property type="match status" value="1"/>
</dbReference>
<evidence type="ECO:0000256" key="3">
    <source>
        <dbReference type="HAMAP-Rule" id="MF_01440"/>
    </source>
</evidence>
<evidence type="ECO:0000256" key="1">
    <source>
        <dbReference type="ARBA" id="ARBA00022500"/>
    </source>
</evidence>
<keyword evidence="5" id="KW-1185">Reference proteome</keyword>
<evidence type="ECO:0000313" key="4">
    <source>
        <dbReference type="EMBL" id="BCJ85285.1"/>
    </source>
</evidence>
<gene>
    <name evidence="3 4" type="primary">cheD</name>
    <name evidence="4" type="ORF">skT53_02700</name>
</gene>
<comment type="similarity">
    <text evidence="3">Belongs to the CheD family.</text>
</comment>
<dbReference type="Proteomes" id="UP000593802">
    <property type="component" value="Chromosome"/>
</dbReference>
<dbReference type="GO" id="GO:0006935">
    <property type="term" value="P:chemotaxis"/>
    <property type="evidence" value="ECO:0007669"/>
    <property type="project" value="UniProtKB-UniRule"/>
</dbReference>
<comment type="function">
    <text evidence="3">Probably deamidates glutamine residues to glutamate on methyl-accepting chemotaxis receptors (MCPs), playing an important role in chemotaxis.</text>
</comment>
<name>A0A7I8D5C9_9BACL</name>
<dbReference type="InterPro" id="IPR038592">
    <property type="entry name" value="CheD-like_sf"/>
</dbReference>
<dbReference type="EMBL" id="AP023366">
    <property type="protein sequence ID" value="BCJ85285.1"/>
    <property type="molecule type" value="Genomic_DNA"/>
</dbReference>
<dbReference type="PANTHER" id="PTHR35147">
    <property type="entry name" value="CHEMORECEPTOR GLUTAMINE DEAMIDASE CHED-RELATED"/>
    <property type="match status" value="1"/>
</dbReference>
<dbReference type="AlphaFoldDB" id="A0A7I8D5C9"/>
<keyword evidence="1 3" id="KW-0145">Chemotaxis</keyword>
<dbReference type="CDD" id="cd16352">
    <property type="entry name" value="CheD"/>
    <property type="match status" value="1"/>
</dbReference>
<sequence length="159" mass="16651">MNIVKVGMADLNVAVEPDVLRTVGLGSCVGVAIVDLTVKVGGLAHVMLPNAAAQTVENPAKYADTAIPLLVKKMQEKGAVVSRMVAKIAGGAQMFSTLTQSDLIRIGPRNVEAVKEALTLLRIPLRSEDTGGNSGRTIDFSPVDGMLTIRTVSQGVKTI</sequence>